<feature type="domain" description="Histidine kinase" evidence="15">
    <location>
        <begin position="398"/>
        <end position="532"/>
    </location>
</feature>
<dbReference type="InterPro" id="IPR033463">
    <property type="entry name" value="sCache_3"/>
</dbReference>
<organism evidence="16 17">
    <name type="scientific">Serratia proteamaculans</name>
    <dbReference type="NCBI Taxonomy" id="28151"/>
    <lineage>
        <taxon>Bacteria</taxon>
        <taxon>Pseudomonadati</taxon>
        <taxon>Pseudomonadota</taxon>
        <taxon>Gammaproteobacteria</taxon>
        <taxon>Enterobacterales</taxon>
        <taxon>Yersiniaceae</taxon>
        <taxon>Serratia</taxon>
    </lineage>
</organism>
<evidence type="ECO:0000256" key="10">
    <source>
        <dbReference type="ARBA" id="ARBA00022840"/>
    </source>
</evidence>
<evidence type="ECO:0000256" key="14">
    <source>
        <dbReference type="SAM" id="Phobius"/>
    </source>
</evidence>
<dbReference type="PANTHER" id="PTHR45436">
    <property type="entry name" value="SENSOR HISTIDINE KINASE YKOH"/>
    <property type="match status" value="1"/>
</dbReference>
<dbReference type="InterPro" id="IPR050428">
    <property type="entry name" value="TCS_sensor_his_kinase"/>
</dbReference>
<dbReference type="SUPFAM" id="SSF55785">
    <property type="entry name" value="PYP-like sensor domain (PAS domain)"/>
    <property type="match status" value="1"/>
</dbReference>
<dbReference type="CDD" id="cd16915">
    <property type="entry name" value="HATPase_DpiB-CitA-like"/>
    <property type="match status" value="1"/>
</dbReference>
<evidence type="ECO:0000256" key="7">
    <source>
        <dbReference type="ARBA" id="ARBA00022692"/>
    </source>
</evidence>
<dbReference type="Gene3D" id="3.30.565.10">
    <property type="entry name" value="Histidine kinase-like ATPase, C-terminal domain"/>
    <property type="match status" value="1"/>
</dbReference>
<dbReference type="InterPro" id="IPR000014">
    <property type="entry name" value="PAS"/>
</dbReference>
<comment type="catalytic activity">
    <reaction evidence="1">
        <text>ATP + protein L-histidine = ADP + protein N-phospho-L-histidine.</text>
        <dbReference type="EC" id="2.7.13.3"/>
    </reaction>
</comment>
<evidence type="ECO:0000313" key="17">
    <source>
        <dbReference type="Proteomes" id="UP000639004"/>
    </source>
</evidence>
<keyword evidence="7 14" id="KW-0812">Transmembrane</keyword>
<dbReference type="SUPFAM" id="SSF55890">
    <property type="entry name" value="Sporulation response regulatory protein Spo0B"/>
    <property type="match status" value="1"/>
</dbReference>
<keyword evidence="17" id="KW-1185">Reference proteome</keyword>
<dbReference type="Pfam" id="PF17203">
    <property type="entry name" value="sCache_3_2"/>
    <property type="match status" value="1"/>
</dbReference>
<dbReference type="Proteomes" id="UP000639004">
    <property type="component" value="Unassembled WGS sequence"/>
</dbReference>
<evidence type="ECO:0000256" key="1">
    <source>
        <dbReference type="ARBA" id="ARBA00000085"/>
    </source>
</evidence>
<dbReference type="PRINTS" id="PR00344">
    <property type="entry name" value="BCTRLSENSOR"/>
</dbReference>
<dbReference type="InterPro" id="IPR029151">
    <property type="entry name" value="Sensor-like_sf"/>
</dbReference>
<dbReference type="PROSITE" id="PS50109">
    <property type="entry name" value="HIS_KIN"/>
    <property type="match status" value="1"/>
</dbReference>
<keyword evidence="10" id="KW-0067">ATP-binding</keyword>
<dbReference type="SUPFAM" id="SSF103190">
    <property type="entry name" value="Sensory domain-like"/>
    <property type="match status" value="1"/>
</dbReference>
<keyword evidence="4" id="KW-1003">Cell membrane</keyword>
<evidence type="ECO:0000259" key="15">
    <source>
        <dbReference type="PROSITE" id="PS50109"/>
    </source>
</evidence>
<proteinExistence type="predicted"/>
<evidence type="ECO:0000256" key="4">
    <source>
        <dbReference type="ARBA" id="ARBA00022475"/>
    </source>
</evidence>
<feature type="transmembrane region" description="Helical" evidence="14">
    <location>
        <begin position="12"/>
        <end position="32"/>
    </location>
</feature>
<evidence type="ECO:0000256" key="6">
    <source>
        <dbReference type="ARBA" id="ARBA00022679"/>
    </source>
</evidence>
<keyword evidence="8" id="KW-0547">Nucleotide-binding</keyword>
<dbReference type="SMART" id="SM00091">
    <property type="entry name" value="PAS"/>
    <property type="match status" value="1"/>
</dbReference>
<keyword evidence="13 14" id="KW-0472">Membrane</keyword>
<keyword evidence="6" id="KW-0808">Transferase</keyword>
<keyword evidence="5" id="KW-0597">Phosphoprotein</keyword>
<evidence type="ECO:0000256" key="2">
    <source>
        <dbReference type="ARBA" id="ARBA00004651"/>
    </source>
</evidence>
<evidence type="ECO:0000256" key="13">
    <source>
        <dbReference type="ARBA" id="ARBA00023136"/>
    </source>
</evidence>
<dbReference type="SMART" id="SM00387">
    <property type="entry name" value="HATPase_c"/>
    <property type="match status" value="1"/>
</dbReference>
<keyword evidence="9 16" id="KW-0418">Kinase</keyword>
<feature type="transmembrane region" description="Helical" evidence="14">
    <location>
        <begin position="170"/>
        <end position="191"/>
    </location>
</feature>
<sequence length="532" mass="59257">MRIKLSFQIKLFLCLVAFSCVLLTFIGAYTYYQLDAQLHRDLGARAQVQAREIALIPSLVTAVEKNDPVKIAELMKKIRASSDASYIVIGDKQTRHLYHSEYTDRVGTPMVGGDNQEVLEGKSIISIRKGGIGISLRSKAPIMDDNNKVIGIVSVGYLKSHIDNLNARTLTQIVVSIVMLLIALFVFSWLLSKNLKRQMFWLEPKEIALLVRQQKALLEAIYEGVIAVDPQLQIITINHAARELLDLRQPAGALMGREIGELIQSQPDFFGASQLGHDTHDEVCRFNHVRVIASRVRIMQEEELQGWVISFRDKNDINTLSSQLSQVKRYADNLRIMRHEQLNWTATLAGLLHMQRYDEAIRYVEAQSEGAQEILDFISQRFSSAALCGLLLGKYSSAKEKSVELRFDPACQLGQIPAALNETELMSIIGNLLDNAVDATLHCDAPHEAVELYISDNGNELVIEVADRGTGITPEVRDTLFEQGVTTKDDKGDHGIGLHLVASHVAQAHGSIEVSDNEPHGTIFSLFIPKQS</sequence>
<dbReference type="InterPro" id="IPR016120">
    <property type="entry name" value="Sig_transdc_His_kin_SpoOB"/>
</dbReference>
<evidence type="ECO:0000256" key="3">
    <source>
        <dbReference type="ARBA" id="ARBA00012438"/>
    </source>
</evidence>
<comment type="caution">
    <text evidence="16">The sequence shown here is derived from an EMBL/GenBank/DDBJ whole genome shotgun (WGS) entry which is preliminary data.</text>
</comment>
<dbReference type="InterPro" id="IPR035965">
    <property type="entry name" value="PAS-like_dom_sf"/>
</dbReference>
<dbReference type="EMBL" id="JAEHSL010000025">
    <property type="protein sequence ID" value="MBI6183007.1"/>
    <property type="molecule type" value="Genomic_DNA"/>
</dbReference>
<dbReference type="EC" id="2.7.13.3" evidence="3"/>
<dbReference type="Gene3D" id="3.30.450.20">
    <property type="entry name" value="PAS domain"/>
    <property type="match status" value="2"/>
</dbReference>
<dbReference type="Pfam" id="PF02518">
    <property type="entry name" value="HATPase_c"/>
    <property type="match status" value="1"/>
</dbReference>
<dbReference type="SUPFAM" id="SSF55874">
    <property type="entry name" value="ATPase domain of HSP90 chaperone/DNA topoisomerase II/histidine kinase"/>
    <property type="match status" value="1"/>
</dbReference>
<dbReference type="InterPro" id="IPR004358">
    <property type="entry name" value="Sig_transdc_His_kin-like_C"/>
</dbReference>
<dbReference type="RefSeq" id="WP_129938906.1">
    <property type="nucleotide sequence ID" value="NZ_CAMITK010000004.1"/>
</dbReference>
<dbReference type="Pfam" id="PF13188">
    <property type="entry name" value="PAS_8"/>
    <property type="match status" value="1"/>
</dbReference>
<evidence type="ECO:0000256" key="11">
    <source>
        <dbReference type="ARBA" id="ARBA00022989"/>
    </source>
</evidence>
<evidence type="ECO:0000256" key="5">
    <source>
        <dbReference type="ARBA" id="ARBA00022553"/>
    </source>
</evidence>
<dbReference type="InterPro" id="IPR036890">
    <property type="entry name" value="HATPase_C_sf"/>
</dbReference>
<name>A0ABS0TXA8_SERPR</name>
<reference evidence="16 17" key="1">
    <citation type="submission" date="2020-12" db="EMBL/GenBank/DDBJ databases">
        <title>Enhanced detection system for hospital associated transmission using whole genome sequencing surveillance.</title>
        <authorList>
            <person name="Harrison L.H."/>
            <person name="Van Tyne D."/>
            <person name="Marsh J.W."/>
            <person name="Griffith M.P."/>
            <person name="Snyder D.J."/>
            <person name="Cooper V.S."/>
            <person name="Mustapha M."/>
        </authorList>
    </citation>
    <scope>NUCLEOTIDE SEQUENCE [LARGE SCALE GENOMIC DNA]</scope>
    <source>
        <strain evidence="16 17">SER00238</strain>
    </source>
</reference>
<dbReference type="GO" id="GO:0016301">
    <property type="term" value="F:kinase activity"/>
    <property type="evidence" value="ECO:0007669"/>
    <property type="project" value="UniProtKB-KW"/>
</dbReference>
<evidence type="ECO:0000256" key="12">
    <source>
        <dbReference type="ARBA" id="ARBA00023012"/>
    </source>
</evidence>
<dbReference type="InterPro" id="IPR005467">
    <property type="entry name" value="His_kinase_dom"/>
</dbReference>
<comment type="subcellular location">
    <subcellularLocation>
        <location evidence="2">Cell membrane</location>
        <topology evidence="2">Multi-pass membrane protein</topology>
    </subcellularLocation>
</comment>
<keyword evidence="12" id="KW-0902">Two-component regulatory system</keyword>
<keyword evidence="11 14" id="KW-1133">Transmembrane helix</keyword>
<protein>
    <recommendedName>
        <fullName evidence="3">histidine kinase</fullName>
        <ecNumber evidence="3">2.7.13.3</ecNumber>
    </recommendedName>
</protein>
<evidence type="ECO:0000313" key="16">
    <source>
        <dbReference type="EMBL" id="MBI6183007.1"/>
    </source>
</evidence>
<dbReference type="CDD" id="cd00130">
    <property type="entry name" value="PAS"/>
    <property type="match status" value="1"/>
</dbReference>
<evidence type="ECO:0000256" key="8">
    <source>
        <dbReference type="ARBA" id="ARBA00022741"/>
    </source>
</evidence>
<dbReference type="PANTHER" id="PTHR45436:SF15">
    <property type="entry name" value="SENSOR HISTIDINE KINASE CUSS"/>
    <property type="match status" value="1"/>
</dbReference>
<accession>A0ABS0TXA8</accession>
<evidence type="ECO:0000256" key="9">
    <source>
        <dbReference type="ARBA" id="ARBA00022777"/>
    </source>
</evidence>
<dbReference type="InterPro" id="IPR003594">
    <property type="entry name" value="HATPase_dom"/>
</dbReference>
<gene>
    <name evidence="16" type="ORF">JEQ07_21735</name>
</gene>